<feature type="domain" description="Filamentous haemagglutinin FhaB/tRNA nuclease CdiA-like TPS" evidence="2">
    <location>
        <begin position="72"/>
        <end position="194"/>
    </location>
</feature>
<dbReference type="Pfam" id="PF05860">
    <property type="entry name" value="TPS"/>
    <property type="match status" value="1"/>
</dbReference>
<reference evidence="3 4" key="1">
    <citation type="submission" date="2019-02" db="EMBL/GenBank/DDBJ databases">
        <title>The genomic architecture of introgression among sibling species of bacteria.</title>
        <authorList>
            <person name="Cavassim M.I.A."/>
            <person name="Moeskjaer S."/>
            <person name="Moslemi C."/>
            <person name="Fields B."/>
            <person name="Bachmann A."/>
            <person name="Vilhjalmsson B."/>
            <person name="Schierup M.H."/>
            <person name="Young J.P.W."/>
            <person name="Andersen S.U."/>
        </authorList>
    </citation>
    <scope>NUCLEOTIDE SEQUENCE [LARGE SCALE GENOMIC DNA]</scope>
    <source>
        <strain evidence="3 4">SM145A</strain>
    </source>
</reference>
<dbReference type="Gene3D" id="2.160.20.10">
    <property type="entry name" value="Single-stranded right-handed beta-helix, Pectin lyase-like"/>
    <property type="match status" value="1"/>
</dbReference>
<accession>A0A4Q8XRD3</accession>
<organism evidence="3 4">
    <name type="scientific">Rhizobium leguminosarum</name>
    <dbReference type="NCBI Taxonomy" id="384"/>
    <lineage>
        <taxon>Bacteria</taxon>
        <taxon>Pseudomonadati</taxon>
        <taxon>Pseudomonadota</taxon>
        <taxon>Alphaproteobacteria</taxon>
        <taxon>Hyphomicrobiales</taxon>
        <taxon>Rhizobiaceae</taxon>
        <taxon>Rhizobium/Agrobacterium group</taxon>
        <taxon>Rhizobium</taxon>
    </lineage>
</organism>
<dbReference type="Proteomes" id="UP000293652">
    <property type="component" value="Unassembled WGS sequence"/>
</dbReference>
<evidence type="ECO:0000313" key="3">
    <source>
        <dbReference type="EMBL" id="TAX63579.1"/>
    </source>
</evidence>
<dbReference type="InterPro" id="IPR008638">
    <property type="entry name" value="FhaB/CdiA-like_TPS"/>
</dbReference>
<dbReference type="InterPro" id="IPR025157">
    <property type="entry name" value="Hemagglutinin_rpt"/>
</dbReference>
<proteinExistence type="predicted"/>
<evidence type="ECO:0000313" key="4">
    <source>
        <dbReference type="Proteomes" id="UP000293652"/>
    </source>
</evidence>
<dbReference type="EMBL" id="SIPC01000014">
    <property type="protein sequence ID" value="TAX63579.1"/>
    <property type="molecule type" value="Genomic_DNA"/>
</dbReference>
<dbReference type="NCBIfam" id="TIGR01731">
    <property type="entry name" value="fil_hemag_20aa"/>
    <property type="match status" value="4"/>
</dbReference>
<dbReference type="SMART" id="SM00912">
    <property type="entry name" value="Haemagg_act"/>
    <property type="match status" value="1"/>
</dbReference>
<dbReference type="NCBIfam" id="TIGR01901">
    <property type="entry name" value="adhes_NPXG"/>
    <property type="match status" value="1"/>
</dbReference>
<evidence type="ECO:0000259" key="2">
    <source>
        <dbReference type="SMART" id="SM00912"/>
    </source>
</evidence>
<protein>
    <submittedName>
        <fullName evidence="3">Filamentous hemagglutinin N-terminal domain-containing protein</fullName>
    </submittedName>
</protein>
<dbReference type="Pfam" id="PF13332">
    <property type="entry name" value="Fil_haemagg_2"/>
    <property type="match status" value="2"/>
</dbReference>
<dbReference type="InterPro" id="IPR012334">
    <property type="entry name" value="Pectin_lyas_fold"/>
</dbReference>
<name>A0A4Q8XRD3_RHILE</name>
<dbReference type="RefSeq" id="WP_130751437.1">
    <property type="nucleotide sequence ID" value="NZ_SIPC01000014.1"/>
</dbReference>
<gene>
    <name evidence="3" type="ORF">ELI03_36160</name>
</gene>
<feature type="region of interest" description="Disordered" evidence="1">
    <location>
        <begin position="1667"/>
        <end position="1688"/>
    </location>
</feature>
<sequence>MSEEQVKSTTATGGVAGMKGKPFRKASYLARQSLALLLSGLLVLQPMLANAQSVSASSTAAAANQPGVGTAPNGVPLIDIVTPNSQGLSHNKYDNFNVGTPGLILNNFKGEIGTSSLGGVTPGNPNLNSSGPATVILNEVISGNRSALNGPTEVFGGRADVIIANPNGITCDGCGFINTPHATLTTGVPDIGADGALKGFTVNGGDVTIGPNGGNFAAGPGAVDLFDIVSRAVTVNGPVYGKDLRVTAGRNQFDYATGNATPLAATSGTPEYAIDGSALGAMQAGRIKMVVTERGAGVRMRGDMAANAGELSLSADGKISLGKISGEQDVSISSKAKVTAAKVASKAKVDVQADQGITLDTVAADDDILLSSGSGLLSIGGEVNSAANVLMSSDAGIAAGSVVAGNALTLSSTSGDIAVAAGKSVGTLTITATSGAISAASLVSSNDIGLSAGADIGISGDVLAQGNVTATGGSISAESIISGLDAAATNAAANGSTILGSAGDIRLVAGSGAIDVAGLLSAGDTSVTAADLTAGSVTAHGAVSIDAATDVSGQILSAGNVSITGGAISADAIVSGLDFAASAAAPGGAAVVGSSGDLTLDAGSGSVDVDTLLAAGALLVDAGQFQTDNVSGHGSVSINAETSITGQLLAAGDVSVTGPAIRAGGIASGVDFAATAQSANGTLVLQQAGGMSLAATSGSIIVDAALLSSGNLSADASQNIAYAQLQSLSSADLAASGQISYGNPTSTAGNLTLTTTNIDLSNGGAANIAAGGTLTLNADSANLSNNSITLGGLALNLTGAADLSGTRVNAVTNAGGSGDIAINASGLSTSNSTALLAANDLTLTLPSLTNAGQLVAGNDLTFNISGNFTNSATGLAYASHDARLFIGGVLANDQSAILAGNDLEIAGATSAQRNTGVTNISGLIQAGNDMSILTSNLTNERATAPQWTTGVLVSSGVVSGFTLNPVAAGLPFGYLETADQNMYQLYAGVDPGLWQDYQPLLWSKATLADGTTYRAWTWISADGPEKVEPIIDWIRARVPRDANGNPVVDPNNPSRYFIVDEVNFSGSDESTTYTWDWSSHLSQSVYEDRLVGTLSPEATIWASRNLAIDATNLTNSYSSIEAGGDATLRGSTLTNTGVTLFRTTTTTCQAQGACTAYDANGNANPSKNIANGTTIVSSVQAIGGVSANIKAGGALSVNFGSVNNTSAAGSMAGGASVAAASNPGDQLSALSGLSAGGALFNVNAGLGGGNPLSGLGDIAERIRLDGAALEAAAKPQSGGVGGNIPHQIFLFETRGDFLDVSKFYGSGYFMDRIGYVPETTVPFLGDAYFENQLIDTQLRQLVGEGLGRSTFIAGNSAIEQMKTLLDNGVDYAQAHGLAIGQGLTPEQAAAVTESIVLYQWQTIDGVQVLAPVVYVAAADRQKLSGAGAVMAGGSVDMNVGNLDNSGLIASAGGLTVSGSTIQGSGTFLSRGDTTLNATNGITLAAQTMAVGGQNLVNTNAGVTAGGDVQLAGGSGDLALKGVKVDAGGSAQLSGTNVTLAAAKVDNGGQQNATGSQVASGGSLTIKATDNVNVIGSSAKAGTTLDVTADKGSVAVVSTDVARNNQSGYTKTLSTDQQQSQLSAGTNATIKAGDDILLSGSSVKAGGNVALSAGDDINITAAQEHAESSFGKKSASSITHVGSEISAGG</sequence>
<dbReference type="SUPFAM" id="SSF51126">
    <property type="entry name" value="Pectin lyase-like"/>
    <property type="match status" value="1"/>
</dbReference>
<dbReference type="InterPro" id="IPR011050">
    <property type="entry name" value="Pectin_lyase_fold/virulence"/>
</dbReference>
<feature type="non-terminal residue" evidence="3">
    <location>
        <position position="1688"/>
    </location>
</feature>
<comment type="caution">
    <text evidence="3">The sequence shown here is derived from an EMBL/GenBank/DDBJ whole genome shotgun (WGS) entry which is preliminary data.</text>
</comment>
<dbReference type="GO" id="GO:0003824">
    <property type="term" value="F:catalytic activity"/>
    <property type="evidence" value="ECO:0007669"/>
    <property type="project" value="UniProtKB-ARBA"/>
</dbReference>
<evidence type="ECO:0000256" key="1">
    <source>
        <dbReference type="SAM" id="MobiDB-lite"/>
    </source>
</evidence>
<dbReference type="InterPro" id="IPR010069">
    <property type="entry name" value="CdiA_FHA1_rpt"/>
</dbReference>